<dbReference type="GO" id="GO:0015205">
    <property type="term" value="F:nucleobase transmembrane transporter activity"/>
    <property type="evidence" value="ECO:0007669"/>
    <property type="project" value="TreeGrafter"/>
</dbReference>
<evidence type="ECO:0000256" key="5">
    <source>
        <dbReference type="ARBA" id="ARBA00023136"/>
    </source>
</evidence>
<feature type="transmembrane region" description="Helical" evidence="7">
    <location>
        <begin position="204"/>
        <end position="222"/>
    </location>
</feature>
<dbReference type="GO" id="GO:0005886">
    <property type="term" value="C:plasma membrane"/>
    <property type="evidence" value="ECO:0007669"/>
    <property type="project" value="TreeGrafter"/>
</dbReference>
<evidence type="ECO:0000256" key="6">
    <source>
        <dbReference type="SAM" id="MobiDB-lite"/>
    </source>
</evidence>
<evidence type="ECO:0000256" key="4">
    <source>
        <dbReference type="ARBA" id="ARBA00022989"/>
    </source>
</evidence>
<name>A0A7Y9DPT3_9ACTN</name>
<evidence type="ECO:0000256" key="1">
    <source>
        <dbReference type="ARBA" id="ARBA00004141"/>
    </source>
</evidence>
<dbReference type="InterPro" id="IPR001248">
    <property type="entry name" value="Pur-cyt_permease"/>
</dbReference>
<dbReference type="CDD" id="cd11555">
    <property type="entry name" value="SLC-NCS1sbd_u1"/>
    <property type="match status" value="1"/>
</dbReference>
<feature type="transmembrane region" description="Helical" evidence="7">
    <location>
        <begin position="114"/>
        <end position="138"/>
    </location>
</feature>
<feature type="transmembrane region" description="Helical" evidence="7">
    <location>
        <begin position="470"/>
        <end position="487"/>
    </location>
</feature>
<feature type="transmembrane region" description="Helical" evidence="7">
    <location>
        <begin position="169"/>
        <end position="192"/>
    </location>
</feature>
<evidence type="ECO:0000256" key="2">
    <source>
        <dbReference type="ARBA" id="ARBA00008974"/>
    </source>
</evidence>
<comment type="caution">
    <text evidence="8">The sequence shown here is derived from an EMBL/GenBank/DDBJ whole genome shotgun (WGS) entry which is preliminary data.</text>
</comment>
<dbReference type="PANTHER" id="PTHR30618">
    <property type="entry name" value="NCS1 FAMILY PURINE/PYRIMIDINE TRANSPORTER"/>
    <property type="match status" value="1"/>
</dbReference>
<sequence length="497" mass="53104">MTEVTRAEVELSGPSHAAGDGLVKQGYHPRLTNSDLAPLKRQNWSSYNFFAFWMSDVHSVGGYVTAGSLFALGLAAWQVLVALLVGIVIVYFLCNLVARPSQATGVPYPVASRVAFGVVGANVPAVVRGLIAVAWYGIQTYLASNALVLFALKVNPAWGPYAEVAQHGFLGLSTLGWIAFGVMWVLQALVFWRGMEAIRKFIDFCGPAVYVVMFALAAYLVTEAGGFSNVSLNLGSVDHTGLGALGVMVSAVALVVSYFSGPMLNYGDFARYGRTMAAVRKGNFLGLPVNFLVFAVLCVVTASATVPVYGELVTDPVDTVYRLDNTTIAVLGCLTFMIATIGINIVANFVSPAFDFSHVAPQRISWRMGGMIAAVGSVLITPWNLYNSPETIHYTLDTLGAFIGPLYGVLIADYYVVKKQLVRVDDLFTMDPAGAYHYRKGWNPVAVGVTAVAALVGICIVFFTNATAASFSWFIGAGLAFGLYVALKNSIPASVRA</sequence>
<gene>
    <name evidence="8" type="ORF">BJ968_004034</name>
</gene>
<feature type="transmembrane region" description="Helical" evidence="7">
    <location>
        <begin position="69"/>
        <end position="93"/>
    </location>
</feature>
<evidence type="ECO:0000313" key="9">
    <source>
        <dbReference type="Proteomes" id="UP000521922"/>
    </source>
</evidence>
<comment type="subcellular location">
    <subcellularLocation>
        <location evidence="1">Membrane</location>
        <topology evidence="1">Multi-pass membrane protein</topology>
    </subcellularLocation>
</comment>
<feature type="transmembrane region" description="Helical" evidence="7">
    <location>
        <begin position="326"/>
        <end position="347"/>
    </location>
</feature>
<feature type="transmembrane region" description="Helical" evidence="7">
    <location>
        <begin position="242"/>
        <end position="264"/>
    </location>
</feature>
<dbReference type="PANTHER" id="PTHR30618:SF6">
    <property type="entry name" value="NCS1 FAMILY NUCLEOBASE:CATION SYMPORTER-1"/>
    <property type="match status" value="1"/>
</dbReference>
<feature type="transmembrane region" description="Helical" evidence="7">
    <location>
        <begin position="445"/>
        <end position="464"/>
    </location>
</feature>
<protein>
    <submittedName>
        <fullName evidence="8">NCS1 family nucleobase:cation symporter-1</fullName>
    </submittedName>
</protein>
<feature type="region of interest" description="Disordered" evidence="6">
    <location>
        <begin position="1"/>
        <end position="23"/>
    </location>
</feature>
<dbReference type="Pfam" id="PF02133">
    <property type="entry name" value="Transp_cyt_pur"/>
    <property type="match status" value="1"/>
</dbReference>
<dbReference type="RefSeq" id="WP_179754917.1">
    <property type="nucleotide sequence ID" value="NZ_BAAAGN010000021.1"/>
</dbReference>
<keyword evidence="3 7" id="KW-0812">Transmembrane</keyword>
<evidence type="ECO:0000313" key="8">
    <source>
        <dbReference type="EMBL" id="NYD24494.1"/>
    </source>
</evidence>
<dbReference type="InterPro" id="IPR045225">
    <property type="entry name" value="Uracil/uridine/allantoin_perm"/>
</dbReference>
<organism evidence="8 9">
    <name type="scientific">Kineococcus aurantiacus</name>
    <dbReference type="NCBI Taxonomy" id="37633"/>
    <lineage>
        <taxon>Bacteria</taxon>
        <taxon>Bacillati</taxon>
        <taxon>Actinomycetota</taxon>
        <taxon>Actinomycetes</taxon>
        <taxon>Kineosporiales</taxon>
        <taxon>Kineosporiaceae</taxon>
        <taxon>Kineococcus</taxon>
    </lineage>
</organism>
<reference evidence="8 9" key="1">
    <citation type="submission" date="2020-07" db="EMBL/GenBank/DDBJ databases">
        <title>Sequencing the genomes of 1000 actinobacteria strains.</title>
        <authorList>
            <person name="Klenk H.-P."/>
        </authorList>
    </citation>
    <scope>NUCLEOTIDE SEQUENCE [LARGE SCALE GENOMIC DNA]</scope>
    <source>
        <strain evidence="8 9">DSM 7487</strain>
    </source>
</reference>
<comment type="similarity">
    <text evidence="2">Belongs to the purine-cytosine permease (2.A.39) family.</text>
</comment>
<feature type="transmembrane region" description="Helical" evidence="7">
    <location>
        <begin position="284"/>
        <end position="306"/>
    </location>
</feature>
<dbReference type="Gene3D" id="1.10.4160.10">
    <property type="entry name" value="Hydantoin permease"/>
    <property type="match status" value="1"/>
</dbReference>
<keyword evidence="5 7" id="KW-0472">Membrane</keyword>
<dbReference type="EMBL" id="JACCBB010000001">
    <property type="protein sequence ID" value="NYD24494.1"/>
    <property type="molecule type" value="Genomic_DNA"/>
</dbReference>
<feature type="transmembrane region" description="Helical" evidence="7">
    <location>
        <begin position="368"/>
        <end position="386"/>
    </location>
</feature>
<feature type="transmembrane region" description="Helical" evidence="7">
    <location>
        <begin position="398"/>
        <end position="417"/>
    </location>
</feature>
<evidence type="ECO:0000256" key="7">
    <source>
        <dbReference type="SAM" id="Phobius"/>
    </source>
</evidence>
<proteinExistence type="inferred from homology"/>
<keyword evidence="4 7" id="KW-1133">Transmembrane helix</keyword>
<dbReference type="Proteomes" id="UP000521922">
    <property type="component" value="Unassembled WGS sequence"/>
</dbReference>
<dbReference type="AlphaFoldDB" id="A0A7Y9DPT3"/>
<accession>A0A7Y9DPT3</accession>
<evidence type="ECO:0000256" key="3">
    <source>
        <dbReference type="ARBA" id="ARBA00022692"/>
    </source>
</evidence>
<keyword evidence="9" id="KW-1185">Reference proteome</keyword>